<dbReference type="InterPro" id="IPR000870">
    <property type="entry name" value="Homoserine_kinase"/>
</dbReference>
<comment type="similarity">
    <text evidence="7">Belongs to the GHMP kinase family. Homoserine kinase subfamily.</text>
</comment>
<dbReference type="GO" id="GO:0004413">
    <property type="term" value="F:homoserine kinase activity"/>
    <property type="evidence" value="ECO:0007669"/>
    <property type="project" value="UniProtKB-EC"/>
</dbReference>
<protein>
    <recommendedName>
        <fullName evidence="7 8">Homoserine kinase</fullName>
        <shortName evidence="7">HK</shortName>
        <shortName evidence="7">HSK</shortName>
        <ecNumber evidence="7 8">2.7.1.39</ecNumber>
    </recommendedName>
</protein>
<dbReference type="PANTHER" id="PTHR20861:SF1">
    <property type="entry name" value="HOMOSERINE KINASE"/>
    <property type="match status" value="1"/>
</dbReference>
<keyword evidence="12" id="KW-1185">Reference proteome</keyword>
<evidence type="ECO:0000313" key="11">
    <source>
        <dbReference type="EMBL" id="MDW8550109.1"/>
    </source>
</evidence>
<comment type="catalytic activity">
    <reaction evidence="7">
        <text>L-homoserine + ATP = O-phospho-L-homoserine + ADP + H(+)</text>
        <dbReference type="Rhea" id="RHEA:13985"/>
        <dbReference type="ChEBI" id="CHEBI:15378"/>
        <dbReference type="ChEBI" id="CHEBI:30616"/>
        <dbReference type="ChEBI" id="CHEBI:57476"/>
        <dbReference type="ChEBI" id="CHEBI:57590"/>
        <dbReference type="ChEBI" id="CHEBI:456216"/>
        <dbReference type="EC" id="2.7.1.39"/>
    </reaction>
</comment>
<keyword evidence="7" id="KW-0963">Cytoplasm</keyword>
<comment type="function">
    <text evidence="7">Catalyzes the ATP-dependent phosphorylation of L-homoserine to L-homoserine phosphate.</text>
</comment>
<evidence type="ECO:0000256" key="5">
    <source>
        <dbReference type="ARBA" id="ARBA00022777"/>
    </source>
</evidence>
<dbReference type="PANTHER" id="PTHR20861">
    <property type="entry name" value="HOMOSERINE/4-DIPHOSPHOCYTIDYL-2-C-METHYL-D-ERYTHRITOL KINASE"/>
    <property type="match status" value="1"/>
</dbReference>
<keyword evidence="1 7" id="KW-0028">Amino-acid biosynthesis</keyword>
<keyword evidence="6 7" id="KW-0067">ATP-binding</keyword>
<proteinExistence type="inferred from homology"/>
<feature type="domain" description="GHMP kinase N-terminal" evidence="9">
    <location>
        <begin position="62"/>
        <end position="149"/>
    </location>
</feature>
<dbReference type="HAMAP" id="MF_00384">
    <property type="entry name" value="Homoser_kinase"/>
    <property type="match status" value="1"/>
</dbReference>
<keyword evidence="3 7" id="KW-0791">Threonine biosynthesis</keyword>
<dbReference type="NCBIfam" id="TIGR00191">
    <property type="entry name" value="thrB"/>
    <property type="match status" value="1"/>
</dbReference>
<keyword evidence="4 7" id="KW-0547">Nucleotide-binding</keyword>
<evidence type="ECO:0000313" key="12">
    <source>
        <dbReference type="Proteomes" id="UP001204439"/>
    </source>
</evidence>
<evidence type="ECO:0000259" key="10">
    <source>
        <dbReference type="Pfam" id="PF08544"/>
    </source>
</evidence>
<comment type="subcellular location">
    <subcellularLocation>
        <location evidence="7">Cytoplasm</location>
    </subcellularLocation>
</comment>
<evidence type="ECO:0000256" key="1">
    <source>
        <dbReference type="ARBA" id="ARBA00022605"/>
    </source>
</evidence>
<comment type="pathway">
    <text evidence="7">Amino-acid biosynthesis; L-threonine biosynthesis; L-threonine from L-aspartate: step 4/5.</text>
</comment>
<name>A0ABU4JK74_9FLAO</name>
<reference evidence="11 12" key="1">
    <citation type="submission" date="2023-11" db="EMBL/GenBank/DDBJ databases">
        <title>First isolation, identification, and characterization of non-pathogenic Epilithonimonas ginsengisoli isolated from diseased farmed rainbow trout (Oncorhynchus mykiss) in Chile.</title>
        <authorList>
            <person name="Miranda C.D."/>
            <person name="Irgang R."/>
            <person name="Concha C."/>
            <person name="Rojas R."/>
            <person name="Avendano R."/>
        </authorList>
    </citation>
    <scope>NUCLEOTIDE SEQUENCE [LARGE SCALE GENOMIC DNA]</scope>
    <source>
        <strain evidence="11 12">FP99</strain>
    </source>
</reference>
<evidence type="ECO:0000256" key="7">
    <source>
        <dbReference type="HAMAP-Rule" id="MF_00384"/>
    </source>
</evidence>
<feature type="binding site" evidence="7">
    <location>
        <begin position="90"/>
        <end position="100"/>
    </location>
    <ligand>
        <name>ATP</name>
        <dbReference type="ChEBI" id="CHEBI:30616"/>
    </ligand>
</feature>
<organism evidence="11 12">
    <name type="scientific">Epilithonimonas ginsengisoli</name>
    <dbReference type="NCBI Taxonomy" id="1245592"/>
    <lineage>
        <taxon>Bacteria</taxon>
        <taxon>Pseudomonadati</taxon>
        <taxon>Bacteroidota</taxon>
        <taxon>Flavobacteriia</taxon>
        <taxon>Flavobacteriales</taxon>
        <taxon>Weeksellaceae</taxon>
        <taxon>Chryseobacterium group</taxon>
        <taxon>Epilithonimonas</taxon>
    </lineage>
</organism>
<dbReference type="SUPFAM" id="SSF55060">
    <property type="entry name" value="GHMP Kinase, C-terminal domain"/>
    <property type="match status" value="1"/>
</dbReference>
<gene>
    <name evidence="7" type="primary">thrB</name>
    <name evidence="11" type="ORF">NG800_014375</name>
</gene>
<keyword evidence="5 7" id="KW-0418">Kinase</keyword>
<keyword evidence="2 7" id="KW-0808">Transferase</keyword>
<evidence type="ECO:0000256" key="4">
    <source>
        <dbReference type="ARBA" id="ARBA00022741"/>
    </source>
</evidence>
<dbReference type="EMBL" id="JAMXLT020000026">
    <property type="protein sequence ID" value="MDW8550109.1"/>
    <property type="molecule type" value="Genomic_DNA"/>
</dbReference>
<dbReference type="InterPro" id="IPR013750">
    <property type="entry name" value="GHMP_kinase_C_dom"/>
</dbReference>
<dbReference type="PRINTS" id="PR00958">
    <property type="entry name" value="HOMSERKINASE"/>
</dbReference>
<evidence type="ECO:0000259" key="9">
    <source>
        <dbReference type="Pfam" id="PF00288"/>
    </source>
</evidence>
<dbReference type="InterPro" id="IPR036554">
    <property type="entry name" value="GHMP_kinase_C_sf"/>
</dbReference>
<sequence length="309" mass="33352">MDSIKVFAPATVANVVCGYDILGFAIDEPGDEIILTKNNSNKITITKIEGDGGKLPKDPSKNVVSHVIRMFLEKINSNQGIDIELYKKMPLNSGMGSSAASSVAALVAINELMGKPFSRQELLPLAMEGERIACGNAHADNVAPALLGGMVLVRSYEPLDALKLPYPKHLSVVSVHPHVDVPTGEARKIIKERISLKSAVQQWGNIAGLIAGFCTNDLALVSRSLEDVIIEPVRAMLIPYFYEMKQLAMDNGAIGFGISGSGPSVFALCEKKEIAEVISHKIKELLTQKNIESESFVTKINDEGARVIN</sequence>
<dbReference type="Gene3D" id="3.30.230.10">
    <property type="match status" value="1"/>
</dbReference>
<dbReference type="Gene3D" id="3.30.70.890">
    <property type="entry name" value="GHMP kinase, C-terminal domain"/>
    <property type="match status" value="1"/>
</dbReference>
<evidence type="ECO:0000256" key="3">
    <source>
        <dbReference type="ARBA" id="ARBA00022697"/>
    </source>
</evidence>
<comment type="caution">
    <text evidence="11">The sequence shown here is derived from an EMBL/GenBank/DDBJ whole genome shotgun (WGS) entry which is preliminary data.</text>
</comment>
<evidence type="ECO:0000256" key="2">
    <source>
        <dbReference type="ARBA" id="ARBA00022679"/>
    </source>
</evidence>
<dbReference type="InterPro" id="IPR020568">
    <property type="entry name" value="Ribosomal_Su5_D2-typ_SF"/>
</dbReference>
<evidence type="ECO:0000256" key="6">
    <source>
        <dbReference type="ARBA" id="ARBA00022840"/>
    </source>
</evidence>
<dbReference type="RefSeq" id="WP_063970198.1">
    <property type="nucleotide sequence ID" value="NZ_JAMXLT020000026.1"/>
</dbReference>
<dbReference type="Pfam" id="PF08544">
    <property type="entry name" value="GHMP_kinases_C"/>
    <property type="match status" value="1"/>
</dbReference>
<accession>A0ABU4JK74</accession>
<dbReference type="InterPro" id="IPR014721">
    <property type="entry name" value="Ribsml_uS5_D2-typ_fold_subgr"/>
</dbReference>
<dbReference type="SUPFAM" id="SSF54211">
    <property type="entry name" value="Ribosomal protein S5 domain 2-like"/>
    <property type="match status" value="1"/>
</dbReference>
<dbReference type="NCBIfam" id="NF002288">
    <property type="entry name" value="PRK01212.1-4"/>
    <property type="match status" value="1"/>
</dbReference>
<dbReference type="Pfam" id="PF00288">
    <property type="entry name" value="GHMP_kinases_N"/>
    <property type="match status" value="1"/>
</dbReference>
<feature type="domain" description="GHMP kinase C-terminal" evidence="10">
    <location>
        <begin position="210"/>
        <end position="284"/>
    </location>
</feature>
<dbReference type="Proteomes" id="UP001204439">
    <property type="component" value="Unassembled WGS sequence"/>
</dbReference>
<dbReference type="PIRSF" id="PIRSF000676">
    <property type="entry name" value="Homoser_kin"/>
    <property type="match status" value="1"/>
</dbReference>
<dbReference type="InterPro" id="IPR006204">
    <property type="entry name" value="GHMP_kinase_N_dom"/>
</dbReference>
<dbReference type="EC" id="2.7.1.39" evidence="7 8"/>
<evidence type="ECO:0000256" key="8">
    <source>
        <dbReference type="NCBIfam" id="TIGR00191"/>
    </source>
</evidence>